<evidence type="ECO:0000256" key="1">
    <source>
        <dbReference type="ARBA" id="ARBA00004141"/>
    </source>
</evidence>
<feature type="transmembrane region" description="Helical" evidence="5">
    <location>
        <begin position="91"/>
        <end position="119"/>
    </location>
</feature>
<feature type="transmembrane region" description="Helical" evidence="5">
    <location>
        <begin position="131"/>
        <end position="155"/>
    </location>
</feature>
<feature type="transmembrane region" description="Helical" evidence="5">
    <location>
        <begin position="216"/>
        <end position="238"/>
    </location>
</feature>
<organism evidence="7 8">
    <name type="scientific">Gemmatimonas groenlandica</name>
    <dbReference type="NCBI Taxonomy" id="2732249"/>
    <lineage>
        <taxon>Bacteria</taxon>
        <taxon>Pseudomonadati</taxon>
        <taxon>Gemmatimonadota</taxon>
        <taxon>Gemmatimonadia</taxon>
        <taxon>Gemmatimonadales</taxon>
        <taxon>Gemmatimonadaceae</taxon>
        <taxon>Gemmatimonas</taxon>
    </lineage>
</organism>
<feature type="domain" description="Yip1" evidence="6">
    <location>
        <begin position="19"/>
        <end position="233"/>
    </location>
</feature>
<name>A0A6M4ILL0_9BACT</name>
<evidence type="ECO:0000313" key="8">
    <source>
        <dbReference type="Proteomes" id="UP000500938"/>
    </source>
</evidence>
<dbReference type="Proteomes" id="UP000500938">
    <property type="component" value="Chromosome"/>
</dbReference>
<keyword evidence="3 5" id="KW-1133">Transmembrane helix</keyword>
<evidence type="ECO:0000256" key="3">
    <source>
        <dbReference type="ARBA" id="ARBA00022989"/>
    </source>
</evidence>
<protein>
    <recommendedName>
        <fullName evidence="6">Yip1 domain-containing protein</fullName>
    </recommendedName>
</protein>
<evidence type="ECO:0000259" key="6">
    <source>
        <dbReference type="Pfam" id="PF04893"/>
    </source>
</evidence>
<keyword evidence="4 5" id="KW-0472">Membrane</keyword>
<keyword evidence="2 5" id="KW-0812">Transmembrane</keyword>
<dbReference type="GO" id="GO:0016020">
    <property type="term" value="C:membrane"/>
    <property type="evidence" value="ECO:0007669"/>
    <property type="project" value="UniProtKB-SubCell"/>
</dbReference>
<evidence type="ECO:0000313" key="7">
    <source>
        <dbReference type="EMBL" id="QJR34758.1"/>
    </source>
</evidence>
<sequence>MNDVSAATSKGSVFEDVLEVLWAPAKVFDRSRAKGVGMYILVLTAVTLVIVLATKGLIQPYVDANFDVQMQQMAARGKPMPPEAVAAAQKFAGYGFIATGVLLIPLGAVLTGLLVWIGGKIASARFSYGQAMLIATLASVPRVLSFIATAVQGAITDPQSIRSFSDAALGAARFVDPVSTSPALMAMLANLDVFNIWQLVIIAVGISVIGRVERSAGFVGALVAWGLGVALTVIPALLA</sequence>
<dbReference type="KEGG" id="ggr:HKW67_04125"/>
<dbReference type="Pfam" id="PF04893">
    <property type="entry name" value="Yip1"/>
    <property type="match status" value="1"/>
</dbReference>
<dbReference type="AlphaFoldDB" id="A0A6M4ILL0"/>
<comment type="subcellular location">
    <subcellularLocation>
        <location evidence="1">Membrane</location>
        <topology evidence="1">Multi-pass membrane protein</topology>
    </subcellularLocation>
</comment>
<dbReference type="EMBL" id="CP053085">
    <property type="protein sequence ID" value="QJR34758.1"/>
    <property type="molecule type" value="Genomic_DNA"/>
</dbReference>
<evidence type="ECO:0000256" key="2">
    <source>
        <dbReference type="ARBA" id="ARBA00022692"/>
    </source>
</evidence>
<gene>
    <name evidence="7" type="ORF">HKW67_04125</name>
</gene>
<evidence type="ECO:0000256" key="4">
    <source>
        <dbReference type="ARBA" id="ARBA00023136"/>
    </source>
</evidence>
<dbReference type="InterPro" id="IPR006977">
    <property type="entry name" value="Yip1_dom"/>
</dbReference>
<feature type="transmembrane region" description="Helical" evidence="5">
    <location>
        <begin position="36"/>
        <end position="58"/>
    </location>
</feature>
<keyword evidence="8" id="KW-1185">Reference proteome</keyword>
<reference evidence="7 8" key="1">
    <citation type="submission" date="2020-05" db="EMBL/GenBank/DDBJ databases">
        <title>Complete genome sequence of Gemmatimonas greenlandica TET16.</title>
        <authorList>
            <person name="Zeng Y."/>
        </authorList>
    </citation>
    <scope>NUCLEOTIDE SEQUENCE [LARGE SCALE GENOMIC DNA]</scope>
    <source>
        <strain evidence="7 8">TET16</strain>
    </source>
</reference>
<accession>A0A6M4ILL0</accession>
<evidence type="ECO:0000256" key="5">
    <source>
        <dbReference type="SAM" id="Phobius"/>
    </source>
</evidence>
<proteinExistence type="predicted"/>
<dbReference type="RefSeq" id="WP_171224186.1">
    <property type="nucleotide sequence ID" value="NZ_CP053085.1"/>
</dbReference>
<feature type="transmembrane region" description="Helical" evidence="5">
    <location>
        <begin position="183"/>
        <end position="209"/>
    </location>
</feature>